<dbReference type="AlphaFoldDB" id="A0A1G7JJ96"/>
<dbReference type="OrthoDB" id="9788235at2"/>
<dbReference type="STRING" id="1391627.SAMN05216464_1154"/>
<proteinExistence type="inferred from homology"/>
<dbReference type="PANTHER" id="PTHR43639">
    <property type="entry name" value="OXIDOREDUCTASE, SHORT-CHAIN DEHYDROGENASE/REDUCTASE FAMILY (AFU_ORTHOLOGUE AFUA_5G02870)"/>
    <property type="match status" value="1"/>
</dbReference>
<sequence length="248" mass="26359">MDLKLNGKVAIVTGASRNIGAGIAKGLTMEGVKVVVNYAGSKERAEQVVADIKSDGGEAVAIKANVTVAAEVKKLFEETVNIFGKVDIVVNNAGIYEFNPIQDITEEQFQRHFNTNVLGPIFTTQQAMIFFSEAGGNIINISSGASENPEAETCLYSATKAALDVLTKGLTKELSSRNIRINTLAPGVMETEGVQAGEDEMEKHIIEMTPLGRLGKVEDIAKIVVLLASDATGWIAGDRINASGGLFM</sequence>
<dbReference type="NCBIfam" id="NF005559">
    <property type="entry name" value="PRK07231.1"/>
    <property type="match status" value="1"/>
</dbReference>
<keyword evidence="2" id="KW-0560">Oxidoreductase</keyword>
<dbReference type="GO" id="GO:0016491">
    <property type="term" value="F:oxidoreductase activity"/>
    <property type="evidence" value="ECO:0007669"/>
    <property type="project" value="UniProtKB-KW"/>
</dbReference>
<dbReference type="PRINTS" id="PR00081">
    <property type="entry name" value="GDHRDH"/>
</dbReference>
<evidence type="ECO:0000313" key="4">
    <source>
        <dbReference type="Proteomes" id="UP000199072"/>
    </source>
</evidence>
<dbReference type="Gene3D" id="3.40.50.720">
    <property type="entry name" value="NAD(P)-binding Rossmann-like Domain"/>
    <property type="match status" value="1"/>
</dbReference>
<evidence type="ECO:0000256" key="1">
    <source>
        <dbReference type="ARBA" id="ARBA00006484"/>
    </source>
</evidence>
<evidence type="ECO:0000313" key="3">
    <source>
        <dbReference type="EMBL" id="SDF24963.1"/>
    </source>
</evidence>
<dbReference type="Proteomes" id="UP000199072">
    <property type="component" value="Unassembled WGS sequence"/>
</dbReference>
<dbReference type="InterPro" id="IPR036291">
    <property type="entry name" value="NAD(P)-bd_dom_sf"/>
</dbReference>
<accession>A0A1G7JJ96</accession>
<name>A0A1G7JJ96_9SPHI</name>
<evidence type="ECO:0000256" key="2">
    <source>
        <dbReference type="ARBA" id="ARBA00023002"/>
    </source>
</evidence>
<dbReference type="SUPFAM" id="SSF51735">
    <property type="entry name" value="NAD(P)-binding Rossmann-fold domains"/>
    <property type="match status" value="1"/>
</dbReference>
<keyword evidence="4" id="KW-1185">Reference proteome</keyword>
<dbReference type="FunFam" id="3.40.50.720:FF:000084">
    <property type="entry name" value="Short-chain dehydrogenase reductase"/>
    <property type="match status" value="1"/>
</dbReference>
<comment type="similarity">
    <text evidence="1">Belongs to the short-chain dehydrogenases/reductases (SDR) family.</text>
</comment>
<reference evidence="3 4" key="1">
    <citation type="submission" date="2016-10" db="EMBL/GenBank/DDBJ databases">
        <authorList>
            <person name="de Groot N.N."/>
        </authorList>
    </citation>
    <scope>NUCLEOTIDE SEQUENCE [LARGE SCALE GENOMIC DNA]</scope>
    <source>
        <strain evidence="3 4">47C3B</strain>
    </source>
</reference>
<dbReference type="RefSeq" id="WP_091153939.1">
    <property type="nucleotide sequence ID" value="NZ_FNAI01000015.1"/>
</dbReference>
<dbReference type="InterPro" id="IPR002347">
    <property type="entry name" value="SDR_fam"/>
</dbReference>
<dbReference type="PANTHER" id="PTHR43639:SF1">
    <property type="entry name" value="SHORT-CHAIN DEHYDROGENASE_REDUCTASE FAMILY PROTEIN"/>
    <property type="match status" value="1"/>
</dbReference>
<protein>
    <submittedName>
        <fullName evidence="3">3-oxoacyl-[acyl-carrier protein] reductase</fullName>
    </submittedName>
</protein>
<dbReference type="PRINTS" id="PR00080">
    <property type="entry name" value="SDRFAMILY"/>
</dbReference>
<dbReference type="EMBL" id="FNAI01000015">
    <property type="protein sequence ID" value="SDF24963.1"/>
    <property type="molecule type" value="Genomic_DNA"/>
</dbReference>
<organism evidence="3 4">
    <name type="scientific">Mucilaginibacter pineti</name>
    <dbReference type="NCBI Taxonomy" id="1391627"/>
    <lineage>
        <taxon>Bacteria</taxon>
        <taxon>Pseudomonadati</taxon>
        <taxon>Bacteroidota</taxon>
        <taxon>Sphingobacteriia</taxon>
        <taxon>Sphingobacteriales</taxon>
        <taxon>Sphingobacteriaceae</taxon>
        <taxon>Mucilaginibacter</taxon>
    </lineage>
</organism>
<dbReference type="Pfam" id="PF13561">
    <property type="entry name" value="adh_short_C2"/>
    <property type="match status" value="1"/>
</dbReference>
<gene>
    <name evidence="3" type="ORF">SAMN05216464_1154</name>
</gene>